<comment type="caution">
    <text evidence="4">The sequence shown here is derived from an EMBL/GenBank/DDBJ whole genome shotgun (WGS) entry which is preliminary data.</text>
</comment>
<dbReference type="EMBL" id="WLCG01000012">
    <property type="protein sequence ID" value="MTB65047.1"/>
    <property type="molecule type" value="Genomic_DNA"/>
</dbReference>
<feature type="signal peptide" evidence="1">
    <location>
        <begin position="1"/>
        <end position="24"/>
    </location>
</feature>
<dbReference type="Pfam" id="PF18885">
    <property type="entry name" value="DUF5648"/>
    <property type="match status" value="1"/>
</dbReference>
<proteinExistence type="predicted"/>
<organism evidence="4 6">
    <name type="scientific">Streptococcus zhangguiae</name>
    <dbReference type="NCBI Taxonomy" id="2664091"/>
    <lineage>
        <taxon>Bacteria</taxon>
        <taxon>Bacillati</taxon>
        <taxon>Bacillota</taxon>
        <taxon>Bacilli</taxon>
        <taxon>Lactobacillales</taxon>
        <taxon>Streptococcaceae</taxon>
        <taxon>Streptococcus</taxon>
    </lineage>
</organism>
<dbReference type="Proteomes" id="UP000435060">
    <property type="component" value="Unassembled WGS sequence"/>
</dbReference>
<dbReference type="AlphaFoldDB" id="A0A6I4RC06"/>
<reference evidence="3 5" key="2">
    <citation type="submission" date="2019-11" db="EMBL/GenBank/DDBJ databases">
        <title>Streptococcis sp. isolated from the respiratory tract of Marmot.</title>
        <authorList>
            <person name="Zhang G."/>
        </authorList>
    </citation>
    <scope>NUCLEOTIDE SEQUENCE [LARGE SCALE GENOMIC DNA]</scope>
    <source>
        <strain evidence="5">zg-86</strain>
        <strain evidence="3">Zg-86</strain>
    </source>
</reference>
<evidence type="ECO:0000313" key="3">
    <source>
        <dbReference type="EMBL" id="MTB65047.1"/>
    </source>
</evidence>
<feature type="domain" description="DUF5648" evidence="2">
    <location>
        <begin position="151"/>
        <end position="279"/>
    </location>
</feature>
<sequence>MKKYLAKVLIFISLLSFVAVPMNALVAGEEAVYVSQGGSEFETGTFRLELQVGDKGQIRRPNDSPFKDTVYSFSAIVEDPSILSFDEQGNWVALKPGKTRVLLTFPTSDSEQGKKFEEELKGSTVPYQVQEVAVYYEVTVSATNIAVDQVVYRLYNPNNREHFYTVSQNERDTLVRIGWGQYEGIAFTSPATGTEIYRLYNPILKDHHYTSDLNEIKILISQYNWINEGIQWHSGGEKAVHRLFHSGLVTGSHHYTADENEVDTLQSRGWKYEGIAWYSRK</sequence>
<gene>
    <name evidence="3" type="ORF">GGG87_08570</name>
    <name evidence="4" type="ORF">GGH11_08620</name>
</gene>
<dbReference type="InterPro" id="IPR043708">
    <property type="entry name" value="DUF5648"/>
</dbReference>
<keyword evidence="1" id="KW-0732">Signal</keyword>
<evidence type="ECO:0000259" key="2">
    <source>
        <dbReference type="Pfam" id="PF18885"/>
    </source>
</evidence>
<name>A0A6I4RC06_9STRE</name>
<evidence type="ECO:0000313" key="5">
    <source>
        <dbReference type="Proteomes" id="UP000435060"/>
    </source>
</evidence>
<accession>A0A6I4RC06</accession>
<evidence type="ECO:0000256" key="1">
    <source>
        <dbReference type="SAM" id="SignalP"/>
    </source>
</evidence>
<dbReference type="RefSeq" id="WP_154608895.1">
    <property type="nucleotide sequence ID" value="NZ_CP072115.1"/>
</dbReference>
<feature type="chain" id="PRO_5026317994" description="DUF5648 domain-containing protein" evidence="1">
    <location>
        <begin position="25"/>
        <end position="281"/>
    </location>
</feature>
<dbReference type="Proteomes" id="UP000435423">
    <property type="component" value="Unassembled WGS sequence"/>
</dbReference>
<evidence type="ECO:0000313" key="6">
    <source>
        <dbReference type="Proteomes" id="UP000435423"/>
    </source>
</evidence>
<keyword evidence="5" id="KW-1185">Reference proteome</keyword>
<protein>
    <recommendedName>
        <fullName evidence="2">DUF5648 domain-containing protein</fullName>
    </recommendedName>
</protein>
<evidence type="ECO:0000313" key="4">
    <source>
        <dbReference type="EMBL" id="MWV57039.1"/>
    </source>
</evidence>
<reference evidence="4 6" key="1">
    <citation type="submission" date="2019-10" db="EMBL/GenBank/DDBJ databases">
        <title>Streptococcis sp, isolated from the respiratory tract of Marmot.</title>
        <authorList>
            <person name="Zhang G."/>
        </authorList>
    </citation>
    <scope>NUCLEOTIDE SEQUENCE [LARGE SCALE GENOMIC DNA]</scope>
    <source>
        <strain evidence="4">Zg-70</strain>
        <strain evidence="6">zg-70</strain>
    </source>
</reference>
<dbReference type="EMBL" id="WUBJ01000011">
    <property type="protein sequence ID" value="MWV57039.1"/>
    <property type="molecule type" value="Genomic_DNA"/>
</dbReference>